<evidence type="ECO:0000313" key="2">
    <source>
        <dbReference type="EMBL" id="CAG2236664.1"/>
    </source>
</evidence>
<name>A0A8S3TS80_MYTED</name>
<keyword evidence="3" id="KW-1185">Reference proteome</keyword>
<organism evidence="2 3">
    <name type="scientific">Mytilus edulis</name>
    <name type="common">Blue mussel</name>
    <dbReference type="NCBI Taxonomy" id="6550"/>
    <lineage>
        <taxon>Eukaryota</taxon>
        <taxon>Metazoa</taxon>
        <taxon>Spiralia</taxon>
        <taxon>Lophotrochozoa</taxon>
        <taxon>Mollusca</taxon>
        <taxon>Bivalvia</taxon>
        <taxon>Autobranchia</taxon>
        <taxon>Pteriomorphia</taxon>
        <taxon>Mytilida</taxon>
        <taxon>Mytiloidea</taxon>
        <taxon>Mytilidae</taxon>
        <taxon>Mytilinae</taxon>
        <taxon>Mytilus</taxon>
    </lineage>
</organism>
<sequence length="196" mass="21172">MQIRNVSILVVCAIYLVSGNPTAYSPEQVQKGIEVARNILRAAGKVRQKKRSGGDVQHDPVDDLCDAGNMALLNCAQVPLCEAASTFCTVKGATYLENILYLYTTINTNIDTVNGVDTVIFYAKVTMATVNVPSVSKKTLSTISVFDKNTVDIKVSHSSKNATVTYDNQTTNTGTNQFAEKPAGKIKGMISDLELM</sequence>
<dbReference type="EMBL" id="CAJPWZ010002364">
    <property type="protein sequence ID" value="CAG2236664.1"/>
    <property type="molecule type" value="Genomic_DNA"/>
</dbReference>
<gene>
    <name evidence="2" type="ORF">MEDL_49175</name>
</gene>
<feature type="signal peptide" evidence="1">
    <location>
        <begin position="1"/>
        <end position="19"/>
    </location>
</feature>
<protein>
    <submittedName>
        <fullName evidence="2">Uncharacterized protein</fullName>
    </submittedName>
</protein>
<evidence type="ECO:0000313" key="3">
    <source>
        <dbReference type="Proteomes" id="UP000683360"/>
    </source>
</evidence>
<feature type="chain" id="PRO_5035823679" evidence="1">
    <location>
        <begin position="20"/>
        <end position="196"/>
    </location>
</feature>
<dbReference type="AlphaFoldDB" id="A0A8S3TS80"/>
<evidence type="ECO:0000256" key="1">
    <source>
        <dbReference type="SAM" id="SignalP"/>
    </source>
</evidence>
<reference evidence="2" key="1">
    <citation type="submission" date="2021-03" db="EMBL/GenBank/DDBJ databases">
        <authorList>
            <person name="Bekaert M."/>
        </authorList>
    </citation>
    <scope>NUCLEOTIDE SEQUENCE</scope>
</reference>
<accession>A0A8S3TS80</accession>
<dbReference type="Proteomes" id="UP000683360">
    <property type="component" value="Unassembled WGS sequence"/>
</dbReference>
<proteinExistence type="predicted"/>
<comment type="caution">
    <text evidence="2">The sequence shown here is derived from an EMBL/GenBank/DDBJ whole genome shotgun (WGS) entry which is preliminary data.</text>
</comment>
<keyword evidence="1" id="KW-0732">Signal</keyword>